<evidence type="ECO:0000313" key="2">
    <source>
        <dbReference type="Proteomes" id="UP001064489"/>
    </source>
</evidence>
<sequence>MWMHPDYIYEVSSQVQQFPLKLFNRSRGGLVVELSVEGLKCGSMWTLDLPALHQMGIRHVAPGPSRVEDSLSSSEFSSRSSFERGSIESLFEGRGASNVVDTEVMQLGRMGYEAMYNSEEYYSFVGSRFSRGTLKGRAGAHDKGMVCFTVDEAY</sequence>
<gene>
    <name evidence="1" type="ORF">LWI28_020689</name>
</gene>
<reference evidence="1" key="1">
    <citation type="journal article" date="2022" name="Plant J.">
        <title>Strategies of tolerance reflected in two North American maple genomes.</title>
        <authorList>
            <person name="McEvoy S.L."/>
            <person name="Sezen U.U."/>
            <person name="Trouern-Trend A."/>
            <person name="McMahon S.M."/>
            <person name="Schaberg P.G."/>
            <person name="Yang J."/>
            <person name="Wegrzyn J.L."/>
            <person name="Swenson N.G."/>
        </authorList>
    </citation>
    <scope>NUCLEOTIDE SEQUENCE</scope>
    <source>
        <strain evidence="1">91603</strain>
    </source>
</reference>
<dbReference type="AlphaFoldDB" id="A0AAD5JB57"/>
<evidence type="ECO:0000313" key="1">
    <source>
        <dbReference type="EMBL" id="KAI9192292.1"/>
    </source>
</evidence>
<protein>
    <submittedName>
        <fullName evidence="1">Uncharacterized protein</fullName>
    </submittedName>
</protein>
<keyword evidence="2" id="KW-1185">Reference proteome</keyword>
<name>A0AAD5JB57_ACENE</name>
<reference evidence="1" key="2">
    <citation type="submission" date="2023-02" db="EMBL/GenBank/DDBJ databases">
        <authorList>
            <person name="Swenson N.G."/>
            <person name="Wegrzyn J.L."/>
            <person name="Mcevoy S.L."/>
        </authorList>
    </citation>
    <scope>NUCLEOTIDE SEQUENCE</scope>
    <source>
        <strain evidence="1">91603</strain>
        <tissue evidence="1">Leaf</tissue>
    </source>
</reference>
<proteinExistence type="predicted"/>
<comment type="caution">
    <text evidence="1">The sequence shown here is derived from an EMBL/GenBank/DDBJ whole genome shotgun (WGS) entry which is preliminary data.</text>
</comment>
<dbReference type="Proteomes" id="UP001064489">
    <property type="component" value="Chromosome 6"/>
</dbReference>
<organism evidence="1 2">
    <name type="scientific">Acer negundo</name>
    <name type="common">Box elder</name>
    <dbReference type="NCBI Taxonomy" id="4023"/>
    <lineage>
        <taxon>Eukaryota</taxon>
        <taxon>Viridiplantae</taxon>
        <taxon>Streptophyta</taxon>
        <taxon>Embryophyta</taxon>
        <taxon>Tracheophyta</taxon>
        <taxon>Spermatophyta</taxon>
        <taxon>Magnoliopsida</taxon>
        <taxon>eudicotyledons</taxon>
        <taxon>Gunneridae</taxon>
        <taxon>Pentapetalae</taxon>
        <taxon>rosids</taxon>
        <taxon>malvids</taxon>
        <taxon>Sapindales</taxon>
        <taxon>Sapindaceae</taxon>
        <taxon>Hippocastanoideae</taxon>
        <taxon>Acereae</taxon>
        <taxon>Acer</taxon>
    </lineage>
</organism>
<accession>A0AAD5JB57</accession>
<dbReference type="EMBL" id="JAJSOW010000004">
    <property type="protein sequence ID" value="KAI9192292.1"/>
    <property type="molecule type" value="Genomic_DNA"/>
</dbReference>